<dbReference type="RefSeq" id="WP_307246229.1">
    <property type="nucleotide sequence ID" value="NZ_JAUSUZ010000001.1"/>
</dbReference>
<dbReference type="AlphaFoldDB" id="A0AAE3W6R0"/>
<organism evidence="2 3">
    <name type="scientific">Catenuloplanes indicus</name>
    <dbReference type="NCBI Taxonomy" id="137267"/>
    <lineage>
        <taxon>Bacteria</taxon>
        <taxon>Bacillati</taxon>
        <taxon>Actinomycetota</taxon>
        <taxon>Actinomycetes</taxon>
        <taxon>Micromonosporales</taxon>
        <taxon>Micromonosporaceae</taxon>
        <taxon>Catenuloplanes</taxon>
    </lineage>
</organism>
<dbReference type="Proteomes" id="UP001240236">
    <property type="component" value="Unassembled WGS sequence"/>
</dbReference>
<feature type="domain" description="DnaJ homologue subfamily C member 28 conserved" evidence="1">
    <location>
        <begin position="8"/>
        <end position="76"/>
    </location>
</feature>
<dbReference type="InterPro" id="IPR018961">
    <property type="entry name" value="DnaJ_homolog_subfam-C_membr-28"/>
</dbReference>
<comment type="caution">
    <text evidence="2">The sequence shown here is derived from an EMBL/GenBank/DDBJ whole genome shotgun (WGS) entry which is preliminary data.</text>
</comment>
<gene>
    <name evidence="2" type="ORF">J2S42_007009</name>
</gene>
<evidence type="ECO:0000313" key="2">
    <source>
        <dbReference type="EMBL" id="MDQ0370340.1"/>
    </source>
</evidence>
<reference evidence="2 3" key="1">
    <citation type="submission" date="2023-07" db="EMBL/GenBank/DDBJ databases">
        <title>Sequencing the genomes of 1000 actinobacteria strains.</title>
        <authorList>
            <person name="Klenk H.-P."/>
        </authorList>
    </citation>
    <scope>NUCLEOTIDE SEQUENCE [LARGE SCALE GENOMIC DNA]</scope>
    <source>
        <strain evidence="2 3">DSM 44709</strain>
    </source>
</reference>
<protein>
    <recommendedName>
        <fullName evidence="1">DnaJ homologue subfamily C member 28 conserved domain-containing protein</fullName>
    </recommendedName>
</protein>
<sequence>MAHFFETLVDRKIREALERGEFDNLRGAGKPLPGHGGDYDEDWYVKELVEREQVGGAVLPGTLVLRKDIEDLPRTLSRVRQEREVRRIVAELNERIADNHRGLLSGPPTIVKRLNAEEIVREWRERVR</sequence>
<dbReference type="Pfam" id="PF09350">
    <property type="entry name" value="DJC28_CD"/>
    <property type="match status" value="1"/>
</dbReference>
<evidence type="ECO:0000313" key="3">
    <source>
        <dbReference type="Proteomes" id="UP001240236"/>
    </source>
</evidence>
<dbReference type="EMBL" id="JAUSUZ010000001">
    <property type="protein sequence ID" value="MDQ0370340.1"/>
    <property type="molecule type" value="Genomic_DNA"/>
</dbReference>
<proteinExistence type="predicted"/>
<evidence type="ECO:0000259" key="1">
    <source>
        <dbReference type="Pfam" id="PF09350"/>
    </source>
</evidence>
<keyword evidence="3" id="KW-1185">Reference proteome</keyword>
<name>A0AAE3W6R0_9ACTN</name>
<accession>A0AAE3W6R0</accession>